<evidence type="ECO:0000313" key="3">
    <source>
        <dbReference type="EMBL" id="OJJ84644.1"/>
    </source>
</evidence>
<feature type="compositionally biased region" description="Basic and acidic residues" evidence="1">
    <location>
        <begin position="22"/>
        <end position="32"/>
    </location>
</feature>
<evidence type="ECO:0000256" key="2">
    <source>
        <dbReference type="SAM" id="Phobius"/>
    </source>
</evidence>
<dbReference type="AlphaFoldDB" id="A0A1L9VL77"/>
<keyword evidence="4" id="KW-1185">Reference proteome</keyword>
<feature type="transmembrane region" description="Helical" evidence="2">
    <location>
        <begin position="61"/>
        <end position="80"/>
    </location>
</feature>
<keyword evidence="2" id="KW-1133">Transmembrane helix</keyword>
<name>A0A1L9VL77_ASPGL</name>
<dbReference type="EMBL" id="KV878896">
    <property type="protein sequence ID" value="OJJ84644.1"/>
    <property type="molecule type" value="Genomic_DNA"/>
</dbReference>
<evidence type="ECO:0000256" key="1">
    <source>
        <dbReference type="SAM" id="MobiDB-lite"/>
    </source>
</evidence>
<proteinExistence type="predicted"/>
<feature type="region of interest" description="Disordered" evidence="1">
    <location>
        <begin position="1"/>
        <end position="32"/>
    </location>
</feature>
<dbReference type="Proteomes" id="UP000184300">
    <property type="component" value="Unassembled WGS sequence"/>
</dbReference>
<keyword evidence="2" id="KW-0472">Membrane</keyword>
<dbReference type="RefSeq" id="XP_022401342.1">
    <property type="nucleotide sequence ID" value="XM_022541871.1"/>
</dbReference>
<dbReference type="VEuPathDB" id="FungiDB:ASPGLDRAFT_1459931"/>
<organism evidence="3 4">
    <name type="scientific">Aspergillus glaucus CBS 516.65</name>
    <dbReference type="NCBI Taxonomy" id="1160497"/>
    <lineage>
        <taxon>Eukaryota</taxon>
        <taxon>Fungi</taxon>
        <taxon>Dikarya</taxon>
        <taxon>Ascomycota</taxon>
        <taxon>Pezizomycotina</taxon>
        <taxon>Eurotiomycetes</taxon>
        <taxon>Eurotiomycetidae</taxon>
        <taxon>Eurotiales</taxon>
        <taxon>Aspergillaceae</taxon>
        <taxon>Aspergillus</taxon>
        <taxon>Aspergillus subgen. Aspergillus</taxon>
    </lineage>
</organism>
<evidence type="ECO:0000313" key="4">
    <source>
        <dbReference type="Proteomes" id="UP000184300"/>
    </source>
</evidence>
<keyword evidence="2" id="KW-0812">Transmembrane</keyword>
<reference evidence="4" key="1">
    <citation type="journal article" date="2017" name="Genome Biol.">
        <title>Comparative genomics reveals high biological diversity and specific adaptations in the industrially and medically important fungal genus Aspergillus.</title>
        <authorList>
            <person name="de Vries R.P."/>
            <person name="Riley R."/>
            <person name="Wiebenga A."/>
            <person name="Aguilar-Osorio G."/>
            <person name="Amillis S."/>
            <person name="Uchima C.A."/>
            <person name="Anderluh G."/>
            <person name="Asadollahi M."/>
            <person name="Askin M."/>
            <person name="Barry K."/>
            <person name="Battaglia E."/>
            <person name="Bayram O."/>
            <person name="Benocci T."/>
            <person name="Braus-Stromeyer S.A."/>
            <person name="Caldana C."/>
            <person name="Canovas D."/>
            <person name="Cerqueira G.C."/>
            <person name="Chen F."/>
            <person name="Chen W."/>
            <person name="Choi C."/>
            <person name="Clum A."/>
            <person name="Dos Santos R.A."/>
            <person name="Damasio A.R."/>
            <person name="Diallinas G."/>
            <person name="Emri T."/>
            <person name="Fekete E."/>
            <person name="Flipphi M."/>
            <person name="Freyberg S."/>
            <person name="Gallo A."/>
            <person name="Gournas C."/>
            <person name="Habgood R."/>
            <person name="Hainaut M."/>
            <person name="Harispe M.L."/>
            <person name="Henrissat B."/>
            <person name="Hilden K.S."/>
            <person name="Hope R."/>
            <person name="Hossain A."/>
            <person name="Karabika E."/>
            <person name="Karaffa L."/>
            <person name="Karanyi Z."/>
            <person name="Krasevec N."/>
            <person name="Kuo A."/>
            <person name="Kusch H."/>
            <person name="LaButti K."/>
            <person name="Lagendijk E.L."/>
            <person name="Lapidus A."/>
            <person name="Levasseur A."/>
            <person name="Lindquist E."/>
            <person name="Lipzen A."/>
            <person name="Logrieco A.F."/>
            <person name="MacCabe A."/>
            <person name="Maekelae M.R."/>
            <person name="Malavazi I."/>
            <person name="Melin P."/>
            <person name="Meyer V."/>
            <person name="Mielnichuk N."/>
            <person name="Miskei M."/>
            <person name="Molnar A.P."/>
            <person name="Mule G."/>
            <person name="Ngan C.Y."/>
            <person name="Orejas M."/>
            <person name="Orosz E."/>
            <person name="Ouedraogo J.P."/>
            <person name="Overkamp K.M."/>
            <person name="Park H.-S."/>
            <person name="Perrone G."/>
            <person name="Piumi F."/>
            <person name="Punt P.J."/>
            <person name="Ram A.F."/>
            <person name="Ramon A."/>
            <person name="Rauscher S."/>
            <person name="Record E."/>
            <person name="Riano-Pachon D.M."/>
            <person name="Robert V."/>
            <person name="Roehrig J."/>
            <person name="Ruller R."/>
            <person name="Salamov A."/>
            <person name="Salih N.S."/>
            <person name="Samson R.A."/>
            <person name="Sandor E."/>
            <person name="Sanguinetti M."/>
            <person name="Schuetze T."/>
            <person name="Sepcic K."/>
            <person name="Shelest E."/>
            <person name="Sherlock G."/>
            <person name="Sophianopoulou V."/>
            <person name="Squina F.M."/>
            <person name="Sun H."/>
            <person name="Susca A."/>
            <person name="Todd R.B."/>
            <person name="Tsang A."/>
            <person name="Unkles S.E."/>
            <person name="van de Wiele N."/>
            <person name="van Rossen-Uffink D."/>
            <person name="Oliveira J.V."/>
            <person name="Vesth T.C."/>
            <person name="Visser J."/>
            <person name="Yu J.-H."/>
            <person name="Zhou M."/>
            <person name="Andersen M.R."/>
            <person name="Archer D.B."/>
            <person name="Baker S.E."/>
            <person name="Benoit I."/>
            <person name="Brakhage A.A."/>
            <person name="Braus G.H."/>
            <person name="Fischer R."/>
            <person name="Frisvad J.C."/>
            <person name="Goldman G.H."/>
            <person name="Houbraken J."/>
            <person name="Oakley B."/>
            <person name="Pocsi I."/>
            <person name="Scazzocchio C."/>
            <person name="Seiboth B."/>
            <person name="vanKuyk P.A."/>
            <person name="Wortman J."/>
            <person name="Dyer P.S."/>
            <person name="Grigoriev I.V."/>
        </authorList>
    </citation>
    <scope>NUCLEOTIDE SEQUENCE [LARGE SCALE GENOMIC DNA]</scope>
    <source>
        <strain evidence="4">CBS 516.65</strain>
    </source>
</reference>
<sequence length="81" mass="9433">MNPWRIRQAEQINAPAHGTLQHTERSSTRNAPAREHGLLAHQNWLMGLSSVPTSFFVRRRVTGLDLIILFYNHFLCFIFML</sequence>
<gene>
    <name evidence="3" type="ORF">ASPGLDRAFT_1459931</name>
</gene>
<protein>
    <submittedName>
        <fullName evidence="3">Uncharacterized protein</fullName>
    </submittedName>
</protein>
<accession>A0A1L9VL77</accession>
<dbReference type="GeneID" id="34458132"/>